<evidence type="ECO:0000256" key="1">
    <source>
        <dbReference type="SAM" id="SignalP"/>
    </source>
</evidence>
<protein>
    <recommendedName>
        <fullName evidence="4">Secretion system C-terminal sorting domain-containing protein</fullName>
    </recommendedName>
</protein>
<dbReference type="AlphaFoldDB" id="A0A1M3KWA0"/>
<dbReference type="InterPro" id="IPR006311">
    <property type="entry name" value="TAT_signal"/>
</dbReference>
<keyword evidence="1" id="KW-0732">Signal</keyword>
<evidence type="ECO:0000313" key="2">
    <source>
        <dbReference type="EMBL" id="OJX56657.1"/>
    </source>
</evidence>
<name>A0A1M3KWA0_9BACT</name>
<feature type="signal peptide" evidence="1">
    <location>
        <begin position="1"/>
        <end position="24"/>
    </location>
</feature>
<dbReference type="Pfam" id="PF07394">
    <property type="entry name" value="DUF1501"/>
    <property type="match status" value="1"/>
</dbReference>
<comment type="caution">
    <text evidence="2">The sequence shown here is derived from an EMBL/GenBank/DDBJ whole genome shotgun (WGS) entry which is preliminary data.</text>
</comment>
<dbReference type="PROSITE" id="PS51318">
    <property type="entry name" value="TAT"/>
    <property type="match status" value="1"/>
</dbReference>
<proteinExistence type="predicted"/>
<dbReference type="PANTHER" id="PTHR43737:SF1">
    <property type="entry name" value="DUF1501 DOMAIN-CONTAINING PROTEIN"/>
    <property type="match status" value="1"/>
</dbReference>
<dbReference type="STRING" id="1895771.BGO89_08910"/>
<dbReference type="InterPro" id="IPR010869">
    <property type="entry name" value="DUF1501"/>
</dbReference>
<dbReference type="InterPro" id="IPR026444">
    <property type="entry name" value="Secre_tail"/>
</dbReference>
<dbReference type="Proteomes" id="UP000184233">
    <property type="component" value="Unassembled WGS sequence"/>
</dbReference>
<dbReference type="EMBL" id="MKVH01000024">
    <property type="protein sequence ID" value="OJX56657.1"/>
    <property type="molecule type" value="Genomic_DNA"/>
</dbReference>
<sequence length="521" mass="56352">MNRRRFLRAAGTSGLALATLPAVVDSFTVRALAAGDGGLERLLAASDRILILIQLQGGNDGLNTVVPYADPLYYERRPNIAIPAAQTLRIDDTLGWHPSLSGFDDLYKDGKLALVQGVTYPNPDRSHFRGTDIWLTATDADVFGSTGWVGRYLQTLAPGYPQELPPHPLAVQIGTSLSLGLLGGNGPMGISFRDPDEFYRLVNTGATDEVPAAPPSDTPAGREVSFMRSIARSADVYARVVKDTADRGNIGTTFPTTDIGAKLRVVSQLIAGGLQSRVYLVSWANNNFDTHADQGGVTGNHARLLRELGDAVSALMAEMKRQGLQEKVAGMTFSEFGRRVAENGSQGTDHGTAAPLFVFGHYVAGGKVFGRNPDLQNLDERGDLLMQYDYRHVYASVLLQYFGESQTTAQNVLLRDFSQQALPLFHVPVSVQEAGQGIHCGFRSVSPNPASTTVQVRVDCEPFADVGLRISDMQGRFVRAVPVDAWSGIATFDVQGMNPGTYLLTLHADRATMHTFLTVSR</sequence>
<gene>
    <name evidence="2" type="ORF">BGO89_08910</name>
</gene>
<feature type="chain" id="PRO_5012341019" description="Secretion system C-terminal sorting domain-containing protein" evidence="1">
    <location>
        <begin position="25"/>
        <end position="521"/>
    </location>
</feature>
<accession>A0A1M3KWA0</accession>
<evidence type="ECO:0000313" key="3">
    <source>
        <dbReference type="Proteomes" id="UP000184233"/>
    </source>
</evidence>
<dbReference type="NCBIfam" id="TIGR04183">
    <property type="entry name" value="Por_Secre_tail"/>
    <property type="match status" value="1"/>
</dbReference>
<evidence type="ECO:0008006" key="4">
    <source>
        <dbReference type="Google" id="ProtNLM"/>
    </source>
</evidence>
<dbReference type="PANTHER" id="PTHR43737">
    <property type="entry name" value="BLL7424 PROTEIN"/>
    <property type="match status" value="1"/>
</dbReference>
<reference evidence="2 3" key="1">
    <citation type="submission" date="2016-09" db="EMBL/GenBank/DDBJ databases">
        <title>Genome-resolved meta-omics ties microbial dynamics to process performance in biotechnology for thiocyanate degradation.</title>
        <authorList>
            <person name="Kantor R.S."/>
            <person name="Huddy R.J."/>
            <person name="Iyer R."/>
            <person name="Thomas B.C."/>
            <person name="Brown C.T."/>
            <person name="Anantharaman K."/>
            <person name="Tringe S."/>
            <person name="Hettich R.L."/>
            <person name="Harrison S.T."/>
            <person name="Banfield J.F."/>
        </authorList>
    </citation>
    <scope>NUCLEOTIDE SEQUENCE [LARGE SCALE GENOMIC DNA]</scope>
    <source>
        <strain evidence="2">59-99</strain>
    </source>
</reference>
<organism evidence="2 3">
    <name type="scientific">Candidatus Kapaibacterium thiocyanatum</name>
    <dbReference type="NCBI Taxonomy" id="1895771"/>
    <lineage>
        <taxon>Bacteria</taxon>
        <taxon>Pseudomonadati</taxon>
        <taxon>Candidatus Kapaibacteriota</taxon>
        <taxon>Candidatus Kapaibacteriia</taxon>
        <taxon>Candidatus Kapaibacteriales</taxon>
        <taxon>Candidatus Kapaibacteriaceae</taxon>
        <taxon>Candidatus Kapaibacterium</taxon>
    </lineage>
</organism>